<dbReference type="InParanoid" id="A0A1D2VR09"/>
<dbReference type="GO" id="GO:0046403">
    <property type="term" value="F:polynucleotide 3'-phosphatase activity"/>
    <property type="evidence" value="ECO:0007669"/>
    <property type="project" value="EnsemblFungi"/>
</dbReference>
<gene>
    <name evidence="1" type="ORF">ASCRUDRAFT_27281</name>
</gene>
<organism evidence="1 2">
    <name type="scientific">Ascoidea rubescens DSM 1968</name>
    <dbReference type="NCBI Taxonomy" id="1344418"/>
    <lineage>
        <taxon>Eukaryota</taxon>
        <taxon>Fungi</taxon>
        <taxon>Dikarya</taxon>
        <taxon>Ascomycota</taxon>
        <taxon>Saccharomycotina</taxon>
        <taxon>Saccharomycetes</taxon>
        <taxon>Ascoideaceae</taxon>
        <taxon>Ascoidea</taxon>
    </lineage>
</organism>
<dbReference type="InterPro" id="IPR023214">
    <property type="entry name" value="HAD_sf"/>
</dbReference>
<dbReference type="Proteomes" id="UP000095038">
    <property type="component" value="Unassembled WGS sequence"/>
</dbReference>
<dbReference type="NCBIfam" id="TIGR01662">
    <property type="entry name" value="HAD-SF-IIIA"/>
    <property type="match status" value="1"/>
</dbReference>
<feature type="non-terminal residue" evidence="1">
    <location>
        <position position="1"/>
    </location>
</feature>
<dbReference type="SUPFAM" id="SSF56784">
    <property type="entry name" value="HAD-like"/>
    <property type="match status" value="1"/>
</dbReference>
<accession>A0A1D2VR09</accession>
<dbReference type="Pfam" id="PF08645">
    <property type="entry name" value="PNK3P"/>
    <property type="match status" value="1"/>
</dbReference>
<evidence type="ECO:0000313" key="2">
    <source>
        <dbReference type="Proteomes" id="UP000095038"/>
    </source>
</evidence>
<feature type="non-terminal residue" evidence="1">
    <location>
        <position position="191"/>
    </location>
</feature>
<protein>
    <submittedName>
        <fullName evidence="1">PNK3P-domain-containing protein</fullName>
    </submittedName>
</protein>
<dbReference type="GO" id="GO:0003690">
    <property type="term" value="F:double-stranded DNA binding"/>
    <property type="evidence" value="ECO:0007669"/>
    <property type="project" value="EnsemblFungi"/>
</dbReference>
<dbReference type="NCBIfam" id="TIGR01664">
    <property type="entry name" value="DNA-3'-Pase"/>
    <property type="match status" value="1"/>
</dbReference>
<sequence length="191" mass="22125">SNKNEKLVIYAFDLDYTLIKTKSGRKFPINSDDWVWLNDKVLPTLTSINNSKNLNIIVIFSNQGGIVADFNQKSFKNYQNKINSILNQLKLIKFYPLIYSSARIPKSSHLNSNQNNNNLYRKPNIGMWNQFLKDLESISNDKDITNIRHHIDYYNSVFIGDAAGRSQDFSDSDKLFAKNIGIQFKTPEEFF</sequence>
<dbReference type="OrthoDB" id="19045at2759"/>
<proteinExistence type="predicted"/>
<dbReference type="GO" id="GO:0006302">
    <property type="term" value="P:double-strand break repair"/>
    <property type="evidence" value="ECO:0007669"/>
    <property type="project" value="EnsemblFungi"/>
</dbReference>
<name>A0A1D2VR09_9ASCO</name>
<dbReference type="GeneID" id="30963629"/>
<dbReference type="GO" id="GO:0046404">
    <property type="term" value="F:ATP-dependent polydeoxyribonucleotide 5'-hydroxyl-kinase activity"/>
    <property type="evidence" value="ECO:0007669"/>
    <property type="project" value="TreeGrafter"/>
</dbReference>
<dbReference type="FunCoup" id="A0A1D2VR09">
    <property type="interactions" value="6"/>
</dbReference>
<dbReference type="Gene3D" id="3.40.50.1000">
    <property type="entry name" value="HAD superfamily/HAD-like"/>
    <property type="match status" value="1"/>
</dbReference>
<dbReference type="RefSeq" id="XP_020050312.1">
    <property type="nucleotide sequence ID" value="XM_020189993.1"/>
</dbReference>
<dbReference type="PANTHER" id="PTHR12083">
    <property type="entry name" value="BIFUNCTIONAL POLYNUCLEOTIDE PHOSPHATASE/KINASE"/>
    <property type="match status" value="1"/>
</dbReference>
<evidence type="ECO:0000313" key="1">
    <source>
        <dbReference type="EMBL" id="ODV64005.1"/>
    </source>
</evidence>
<dbReference type="EMBL" id="KV454475">
    <property type="protein sequence ID" value="ODV64005.1"/>
    <property type="molecule type" value="Genomic_DNA"/>
</dbReference>
<dbReference type="InterPro" id="IPR013954">
    <property type="entry name" value="PNK3P"/>
</dbReference>
<keyword evidence="2" id="KW-1185">Reference proteome</keyword>
<dbReference type="InterPro" id="IPR006549">
    <property type="entry name" value="HAD-SF_hydro_IIIA"/>
</dbReference>
<dbReference type="InterPro" id="IPR006551">
    <property type="entry name" value="Polynucleotide_phosphatase"/>
</dbReference>
<dbReference type="PANTHER" id="PTHR12083:SF9">
    <property type="entry name" value="BIFUNCTIONAL POLYNUCLEOTIDE PHOSPHATASE_KINASE"/>
    <property type="match status" value="1"/>
</dbReference>
<dbReference type="AlphaFoldDB" id="A0A1D2VR09"/>
<reference evidence="2" key="1">
    <citation type="submission" date="2016-05" db="EMBL/GenBank/DDBJ databases">
        <title>Comparative genomics of biotechnologically important yeasts.</title>
        <authorList>
            <consortium name="DOE Joint Genome Institute"/>
            <person name="Riley R."/>
            <person name="Haridas S."/>
            <person name="Wolfe K.H."/>
            <person name="Lopes M.R."/>
            <person name="Hittinger C.T."/>
            <person name="Goker M."/>
            <person name="Salamov A."/>
            <person name="Wisecaver J."/>
            <person name="Long T.M."/>
            <person name="Aerts A.L."/>
            <person name="Barry K."/>
            <person name="Choi C."/>
            <person name="Clum A."/>
            <person name="Coughlan A.Y."/>
            <person name="Deshpande S."/>
            <person name="Douglass A.P."/>
            <person name="Hanson S.J."/>
            <person name="Klenk H.-P."/>
            <person name="Labutti K."/>
            <person name="Lapidus A."/>
            <person name="Lindquist E."/>
            <person name="Lipzen A."/>
            <person name="Meier-Kolthoff J.P."/>
            <person name="Ohm R.A."/>
            <person name="Otillar R.P."/>
            <person name="Pangilinan J."/>
            <person name="Peng Y."/>
            <person name="Rokas A."/>
            <person name="Rosa C.A."/>
            <person name="Scheuner C."/>
            <person name="Sibirny A.A."/>
            <person name="Slot J.C."/>
            <person name="Stielow J.B."/>
            <person name="Sun H."/>
            <person name="Kurtzman C.P."/>
            <person name="Blackwell M."/>
            <person name="Grigoriev I.V."/>
            <person name="Jeffries T.W."/>
        </authorList>
    </citation>
    <scope>NUCLEOTIDE SEQUENCE [LARGE SCALE GENOMIC DNA]</scope>
    <source>
        <strain evidence="2">DSM 1968</strain>
    </source>
</reference>
<dbReference type="InterPro" id="IPR036412">
    <property type="entry name" value="HAD-like_sf"/>
</dbReference>
<dbReference type="STRING" id="1344418.A0A1D2VR09"/>